<dbReference type="Gene3D" id="1.10.10.60">
    <property type="entry name" value="Homeodomain-like"/>
    <property type="match status" value="1"/>
</dbReference>
<dbReference type="PRINTS" id="PR00032">
    <property type="entry name" value="HTHARAC"/>
</dbReference>
<comment type="caution">
    <text evidence="7">The sequence shown here is derived from an EMBL/GenBank/DDBJ whole genome shotgun (WGS) entry which is preliminary data.</text>
</comment>
<dbReference type="PROSITE" id="PS00041">
    <property type="entry name" value="HTH_ARAC_FAMILY_1"/>
    <property type="match status" value="1"/>
</dbReference>
<evidence type="ECO:0000256" key="4">
    <source>
        <dbReference type="ARBA" id="ARBA00023159"/>
    </source>
</evidence>
<dbReference type="EMBL" id="SLZW01000004">
    <property type="protein sequence ID" value="TCS63043.1"/>
    <property type="molecule type" value="Genomic_DNA"/>
</dbReference>
<dbReference type="SUPFAM" id="SSF51182">
    <property type="entry name" value="RmlC-like cupins"/>
    <property type="match status" value="1"/>
</dbReference>
<dbReference type="CDD" id="cd06124">
    <property type="entry name" value="cupin_NimR-like_N"/>
    <property type="match status" value="1"/>
</dbReference>
<dbReference type="Gene3D" id="2.60.120.10">
    <property type="entry name" value="Jelly Rolls"/>
    <property type="match status" value="1"/>
</dbReference>
<dbReference type="AlphaFoldDB" id="A0A4R3JD16"/>
<dbReference type="Proteomes" id="UP000295304">
    <property type="component" value="Unassembled WGS sequence"/>
</dbReference>
<keyword evidence="1" id="KW-0678">Repressor</keyword>
<evidence type="ECO:0000256" key="1">
    <source>
        <dbReference type="ARBA" id="ARBA00022491"/>
    </source>
</evidence>
<dbReference type="InterPro" id="IPR011051">
    <property type="entry name" value="RmlC_Cupin_sf"/>
</dbReference>
<keyword evidence="4" id="KW-0010">Activator</keyword>
<organism evidence="7 8">
    <name type="scientific">Varunaivibrio sulfuroxidans</name>
    <dbReference type="NCBI Taxonomy" id="1773489"/>
    <lineage>
        <taxon>Bacteria</taxon>
        <taxon>Pseudomonadati</taxon>
        <taxon>Pseudomonadota</taxon>
        <taxon>Alphaproteobacteria</taxon>
        <taxon>Rhodospirillales</taxon>
        <taxon>Magnetovibrionaceae</taxon>
        <taxon>Varunaivibrio</taxon>
    </lineage>
</organism>
<dbReference type="Pfam" id="PF12833">
    <property type="entry name" value="HTH_18"/>
    <property type="match status" value="1"/>
</dbReference>
<keyword evidence="3" id="KW-0238">DNA-binding</keyword>
<keyword evidence="2" id="KW-0805">Transcription regulation</keyword>
<sequence>MTKNIEKEPSTRINAIPGVQLDADDIPRPVVVRVTTLERGQSVPTHAHARAQLVYAAEGVVTVATPSGIWVAPPSRAVWVAPDVEHSVRASSRAVMNNLFLVPALARQLALPSCCVVAVPDLLRTLLAHGAQMPTLYEETGPDGRIVGVIVDQIRILKTQPLHLPAPSDPRLKIIADALIANPADKRTLAQWARVSGASTRTLARLFPRQTGMNFAQWRQQARLLEALRRLAHKQPVTTIALDLGYDSPSAFIAIFKKAMGATPGKYFDGAPASARKRHT</sequence>
<dbReference type="FunFam" id="1.10.10.60:FF:000132">
    <property type="entry name" value="AraC family transcriptional regulator"/>
    <property type="match status" value="1"/>
</dbReference>
<dbReference type="Pfam" id="PF02311">
    <property type="entry name" value="AraC_binding"/>
    <property type="match status" value="1"/>
</dbReference>
<dbReference type="InterPro" id="IPR009057">
    <property type="entry name" value="Homeodomain-like_sf"/>
</dbReference>
<dbReference type="SUPFAM" id="SSF46689">
    <property type="entry name" value="Homeodomain-like"/>
    <property type="match status" value="1"/>
</dbReference>
<dbReference type="InterPro" id="IPR020449">
    <property type="entry name" value="Tscrpt_reg_AraC-type_HTH"/>
</dbReference>
<name>A0A4R3JD16_9PROT</name>
<dbReference type="RefSeq" id="WP_132938781.1">
    <property type="nucleotide sequence ID" value="NZ_CP119676.1"/>
</dbReference>
<reference evidence="7 8" key="1">
    <citation type="submission" date="2019-03" db="EMBL/GenBank/DDBJ databases">
        <title>Genomic Encyclopedia of Type Strains, Phase IV (KMG-IV): sequencing the most valuable type-strain genomes for metagenomic binning, comparative biology and taxonomic classification.</title>
        <authorList>
            <person name="Goeker M."/>
        </authorList>
    </citation>
    <scope>NUCLEOTIDE SEQUENCE [LARGE SCALE GENOMIC DNA]</scope>
    <source>
        <strain evidence="7 8">DSM 101688</strain>
    </source>
</reference>
<dbReference type="PROSITE" id="PS01124">
    <property type="entry name" value="HTH_ARAC_FAMILY_2"/>
    <property type="match status" value="1"/>
</dbReference>
<evidence type="ECO:0000256" key="5">
    <source>
        <dbReference type="ARBA" id="ARBA00023163"/>
    </source>
</evidence>
<dbReference type="OrthoDB" id="9804543at2"/>
<gene>
    <name evidence="7" type="ORF">EDD55_104134</name>
</gene>
<accession>A0A4R3JD16</accession>
<keyword evidence="8" id="KW-1185">Reference proteome</keyword>
<dbReference type="SMART" id="SM00342">
    <property type="entry name" value="HTH_ARAC"/>
    <property type="match status" value="1"/>
</dbReference>
<dbReference type="GO" id="GO:0003700">
    <property type="term" value="F:DNA-binding transcription factor activity"/>
    <property type="evidence" value="ECO:0007669"/>
    <property type="project" value="InterPro"/>
</dbReference>
<proteinExistence type="predicted"/>
<evidence type="ECO:0000256" key="3">
    <source>
        <dbReference type="ARBA" id="ARBA00023125"/>
    </source>
</evidence>
<dbReference type="GO" id="GO:0043565">
    <property type="term" value="F:sequence-specific DNA binding"/>
    <property type="evidence" value="ECO:0007669"/>
    <property type="project" value="InterPro"/>
</dbReference>
<evidence type="ECO:0000259" key="6">
    <source>
        <dbReference type="PROSITE" id="PS01124"/>
    </source>
</evidence>
<evidence type="ECO:0000313" key="7">
    <source>
        <dbReference type="EMBL" id="TCS63043.1"/>
    </source>
</evidence>
<dbReference type="InterPro" id="IPR014710">
    <property type="entry name" value="RmlC-like_jellyroll"/>
</dbReference>
<evidence type="ECO:0000256" key="2">
    <source>
        <dbReference type="ARBA" id="ARBA00023015"/>
    </source>
</evidence>
<dbReference type="PANTHER" id="PTHR11019">
    <property type="entry name" value="HTH-TYPE TRANSCRIPTIONAL REGULATOR NIMR"/>
    <property type="match status" value="1"/>
</dbReference>
<keyword evidence="5" id="KW-0804">Transcription</keyword>
<dbReference type="PANTHER" id="PTHR11019:SF199">
    <property type="entry name" value="HTH-TYPE TRANSCRIPTIONAL REGULATOR NIMR"/>
    <property type="match status" value="1"/>
</dbReference>
<dbReference type="InterPro" id="IPR018060">
    <property type="entry name" value="HTH_AraC"/>
</dbReference>
<dbReference type="InterPro" id="IPR018062">
    <property type="entry name" value="HTH_AraC-typ_CS"/>
</dbReference>
<evidence type="ECO:0000313" key="8">
    <source>
        <dbReference type="Proteomes" id="UP000295304"/>
    </source>
</evidence>
<protein>
    <submittedName>
        <fullName evidence="7">AraC family transcriptional regulator</fullName>
    </submittedName>
</protein>
<dbReference type="InterPro" id="IPR003313">
    <property type="entry name" value="AraC-bd"/>
</dbReference>
<feature type="domain" description="HTH araC/xylS-type" evidence="6">
    <location>
        <begin position="173"/>
        <end position="270"/>
    </location>
</feature>